<proteinExistence type="predicted"/>
<protein>
    <submittedName>
        <fullName evidence="2">Uncharacterized protein</fullName>
    </submittedName>
</protein>
<name>A0A0G4ESP8_VITBC</name>
<sequence>MAKPHCPRQEKDVDGMSAHGDDADASQQGGQQSSASLPLWVVPPDTLSTILLPLLATRCIVGTLSLVRKAFHAIAADPSNHHTVFIHSHKPIHLTHTQLGVWPPRLSQTKRAVLICPVTESVTSLIEGMRRTLAYLHLDEPASQLHRTPRLLSMRQGASLVEFPALEEMRVGGEWVQAARRKRWALSSLVSLSIRNGPLSGRRGDLGVSSWLSFASRLRSFELDDGEDDSGTLRSYVPDLTTLKTLRLTSRRPCFGRAGAMQLEEIDVALLGGWRVQYTQSDEGIDEFRKSCLAPGAKEDWSRSDLRFDVHVLWQRDDDAAADTTKLLASVATQVYFDTSLSSATETHSSTLSRLIPSLVFSRARYVMVVGDPARPRAPEIVLSHVPRLFPCVTRAEVMMVNDLGDAVMQRVLGHLPMLEAVVLNWLEGHEDIEMCMWVDQTEKERPIVERIRHITARLRFHFEQGDRERFIEVTSVIRDAIRQLPRLERIVVDITVGGEGWEGQEDIVATLQQDLTSRPDTNDFTEVPFHLLLRESGFEMVELPRLAFDCRVEVRRLGLPIPSQKRITDYFSARQTVR</sequence>
<feature type="compositionally biased region" description="Basic and acidic residues" evidence="1">
    <location>
        <begin position="7"/>
        <end position="22"/>
    </location>
</feature>
<keyword evidence="3" id="KW-1185">Reference proteome</keyword>
<evidence type="ECO:0000313" key="3">
    <source>
        <dbReference type="Proteomes" id="UP000041254"/>
    </source>
</evidence>
<feature type="region of interest" description="Disordered" evidence="1">
    <location>
        <begin position="1"/>
        <end position="31"/>
    </location>
</feature>
<dbReference type="AlphaFoldDB" id="A0A0G4ESP8"/>
<reference evidence="2 3" key="1">
    <citation type="submission" date="2014-11" db="EMBL/GenBank/DDBJ databases">
        <authorList>
            <person name="Zhu J."/>
            <person name="Qi W."/>
            <person name="Song R."/>
        </authorList>
    </citation>
    <scope>NUCLEOTIDE SEQUENCE [LARGE SCALE GENOMIC DNA]</scope>
</reference>
<dbReference type="Proteomes" id="UP000041254">
    <property type="component" value="Unassembled WGS sequence"/>
</dbReference>
<accession>A0A0G4ESP8</accession>
<dbReference type="InParanoid" id="A0A0G4ESP8"/>
<dbReference type="VEuPathDB" id="CryptoDB:Vbra_13051"/>
<gene>
    <name evidence="2" type="ORF">Vbra_13051</name>
</gene>
<evidence type="ECO:0000256" key="1">
    <source>
        <dbReference type="SAM" id="MobiDB-lite"/>
    </source>
</evidence>
<dbReference type="PhylomeDB" id="A0A0G4ESP8"/>
<evidence type="ECO:0000313" key="2">
    <source>
        <dbReference type="EMBL" id="CEM01082.1"/>
    </source>
</evidence>
<organism evidence="2 3">
    <name type="scientific">Vitrella brassicaformis (strain CCMP3155)</name>
    <dbReference type="NCBI Taxonomy" id="1169540"/>
    <lineage>
        <taxon>Eukaryota</taxon>
        <taxon>Sar</taxon>
        <taxon>Alveolata</taxon>
        <taxon>Colpodellida</taxon>
        <taxon>Vitrellaceae</taxon>
        <taxon>Vitrella</taxon>
    </lineage>
</organism>
<dbReference type="EMBL" id="CDMY01000305">
    <property type="protein sequence ID" value="CEM01082.1"/>
    <property type="molecule type" value="Genomic_DNA"/>
</dbReference>